<dbReference type="AlphaFoldDB" id="A0A9X3DXL0"/>
<dbReference type="RefSeq" id="WP_266131695.1">
    <property type="nucleotide sequence ID" value="NZ_JAPKMY010000014.1"/>
</dbReference>
<dbReference type="EMBL" id="JAPKMY010000014">
    <property type="protein sequence ID" value="MCX5469767.1"/>
    <property type="molecule type" value="Genomic_DNA"/>
</dbReference>
<sequence length="207" mass="24435">MNYAKQLGRMIYSSPQLMMRLQYLREIHAEAYLSAGVIRNMVWSNLHDQVYCLDKTEIDVVFYDVKDYSGSLQQHLGQQLKQKFPGNDWDVVNQAYVHLWYKTDDGNVISQYASLFDALSVWVETSTAIAVRLKEHDQLELIAPFGLNDLFELKLRWNARLVSYATFLQRIQSKRFLQRWHKLVIVDEPLKDQRENHLECISVHEIQ</sequence>
<name>A0A9X3DXL0_9GAMM</name>
<keyword evidence="2" id="KW-1185">Reference proteome</keyword>
<evidence type="ECO:0000313" key="1">
    <source>
        <dbReference type="EMBL" id="MCX5469767.1"/>
    </source>
</evidence>
<comment type="caution">
    <text evidence="1">The sequence shown here is derived from an EMBL/GenBank/DDBJ whole genome shotgun (WGS) entry which is preliminary data.</text>
</comment>
<dbReference type="Pfam" id="PF06042">
    <property type="entry name" value="NTP_transf_6"/>
    <property type="match status" value="1"/>
</dbReference>
<reference evidence="1" key="1">
    <citation type="submission" date="2022-11" db="EMBL/GenBank/DDBJ databases">
        <title>Biodiversity and phylogenetic relationships of bacteria.</title>
        <authorList>
            <person name="Machado R.A.R."/>
            <person name="Bhat A."/>
            <person name="Loulou A."/>
            <person name="Kallel S."/>
        </authorList>
    </citation>
    <scope>NUCLEOTIDE SEQUENCE</scope>
    <source>
        <strain evidence="1">A-IN1</strain>
    </source>
</reference>
<protein>
    <submittedName>
        <fullName evidence="1">Nucleotidyltransferase family protein</fullName>
    </submittedName>
</protein>
<accession>A0A9X3DXL0</accession>
<dbReference type="InterPro" id="IPR009267">
    <property type="entry name" value="NTP_transf_6"/>
</dbReference>
<proteinExistence type="predicted"/>
<organism evidence="1 2">
    <name type="scientific">Acinetobacter nematophilus</name>
    <dbReference type="NCBI Taxonomy" id="2994642"/>
    <lineage>
        <taxon>Bacteria</taxon>
        <taxon>Pseudomonadati</taxon>
        <taxon>Pseudomonadota</taxon>
        <taxon>Gammaproteobacteria</taxon>
        <taxon>Moraxellales</taxon>
        <taxon>Moraxellaceae</taxon>
        <taxon>Acinetobacter</taxon>
    </lineage>
</organism>
<dbReference type="Proteomes" id="UP001146019">
    <property type="component" value="Unassembled WGS sequence"/>
</dbReference>
<gene>
    <name evidence="1" type="ORF">OSH00_18785</name>
</gene>
<evidence type="ECO:0000313" key="2">
    <source>
        <dbReference type="Proteomes" id="UP001146019"/>
    </source>
</evidence>
<dbReference type="PANTHER" id="PTHR39166">
    <property type="entry name" value="BLL1166 PROTEIN"/>
    <property type="match status" value="1"/>
</dbReference>
<dbReference type="PANTHER" id="PTHR39166:SF1">
    <property type="entry name" value="BLL1166 PROTEIN"/>
    <property type="match status" value="1"/>
</dbReference>